<dbReference type="AlphaFoldDB" id="A0A0B8NP91"/>
<gene>
    <name evidence="7" type="ORF">JCM19231_3892</name>
</gene>
<name>A0A0B8NP91_9VIBR</name>
<dbReference type="GO" id="GO:0009051">
    <property type="term" value="P:pentose-phosphate shunt, oxidative branch"/>
    <property type="evidence" value="ECO:0007669"/>
    <property type="project" value="TreeGrafter"/>
</dbReference>
<evidence type="ECO:0000256" key="5">
    <source>
        <dbReference type="ARBA" id="ARBA00023277"/>
    </source>
</evidence>
<dbReference type="InterPro" id="IPR001282">
    <property type="entry name" value="G6P_DH"/>
</dbReference>
<evidence type="ECO:0000313" key="8">
    <source>
        <dbReference type="Proteomes" id="UP000031671"/>
    </source>
</evidence>
<evidence type="ECO:0000256" key="3">
    <source>
        <dbReference type="ARBA" id="ARBA00022857"/>
    </source>
</evidence>
<organism evidence="7 8">
    <name type="scientific">Vibrio ishigakensis</name>
    <dbReference type="NCBI Taxonomy" id="1481914"/>
    <lineage>
        <taxon>Bacteria</taxon>
        <taxon>Pseudomonadati</taxon>
        <taxon>Pseudomonadota</taxon>
        <taxon>Gammaproteobacteria</taxon>
        <taxon>Vibrionales</taxon>
        <taxon>Vibrionaceae</taxon>
        <taxon>Vibrio</taxon>
    </lineage>
</organism>
<evidence type="ECO:0000259" key="6">
    <source>
        <dbReference type="Pfam" id="PF00479"/>
    </source>
</evidence>
<keyword evidence="8" id="KW-1185">Reference proteome</keyword>
<reference evidence="7 8" key="1">
    <citation type="submission" date="2015-01" db="EMBL/GenBank/DDBJ databases">
        <title>Vibrio sp. C1 JCM 19231 whole genome shotgun sequence.</title>
        <authorList>
            <person name="Sawabe T."/>
            <person name="Meirelles P."/>
            <person name="Feng G."/>
            <person name="Sayaka M."/>
            <person name="Hattori M."/>
            <person name="Ohkuma M."/>
        </authorList>
    </citation>
    <scope>NUCLEOTIDE SEQUENCE [LARGE SCALE GENOMIC DNA]</scope>
    <source>
        <strain evidence="8">JCM 19231</strain>
    </source>
</reference>
<dbReference type="Proteomes" id="UP000031671">
    <property type="component" value="Unassembled WGS sequence"/>
</dbReference>
<dbReference type="EMBL" id="BBRZ01000019">
    <property type="protein sequence ID" value="GAM55811.1"/>
    <property type="molecule type" value="Genomic_DNA"/>
</dbReference>
<sequence length="137" mass="15840">MAIPDKSSIVIFGASGDLTYRKLIPALYHLYENGQLPESFAILGVSRTEYSDDSYRDKLRKSLTEMEDTKPEILEKFMNHLHYQAINTSDTDDYQKLAARLAQINEQYGFEQNNHLFYLATHQAYTVLFLQALQHMA</sequence>
<protein>
    <submittedName>
        <fullName evidence="7">Glucose-6-phosphate 1-dehydrogenase</fullName>
        <ecNumber evidence="7">1.1.1.49</ecNumber>
    </submittedName>
</protein>
<dbReference type="Pfam" id="PF00479">
    <property type="entry name" value="G6PD_N"/>
    <property type="match status" value="1"/>
</dbReference>
<dbReference type="EC" id="1.1.1.49" evidence="7"/>
<dbReference type="Gene3D" id="3.40.50.720">
    <property type="entry name" value="NAD(P)-binding Rossmann-like Domain"/>
    <property type="match status" value="1"/>
</dbReference>
<feature type="domain" description="Glucose-6-phosphate dehydrogenase NAD-binding" evidence="6">
    <location>
        <begin position="10"/>
        <end position="134"/>
    </location>
</feature>
<reference evidence="7 8" key="2">
    <citation type="submission" date="2015-01" db="EMBL/GenBank/DDBJ databases">
        <authorList>
            <consortium name="NBRP consortium"/>
            <person name="Sawabe T."/>
            <person name="Meirelles P."/>
            <person name="Feng G."/>
            <person name="Sayaka M."/>
            <person name="Hattori M."/>
            <person name="Ohkuma M."/>
        </authorList>
    </citation>
    <scope>NUCLEOTIDE SEQUENCE [LARGE SCALE GENOMIC DNA]</scope>
    <source>
        <strain evidence="8">JCM 19231</strain>
    </source>
</reference>
<keyword evidence="3" id="KW-0521">NADP</keyword>
<dbReference type="GO" id="GO:0050661">
    <property type="term" value="F:NADP binding"/>
    <property type="evidence" value="ECO:0007669"/>
    <property type="project" value="InterPro"/>
</dbReference>
<dbReference type="InterPro" id="IPR036291">
    <property type="entry name" value="NAD(P)-bd_dom_sf"/>
</dbReference>
<dbReference type="GO" id="GO:0006006">
    <property type="term" value="P:glucose metabolic process"/>
    <property type="evidence" value="ECO:0007669"/>
    <property type="project" value="UniProtKB-KW"/>
</dbReference>
<evidence type="ECO:0000256" key="2">
    <source>
        <dbReference type="ARBA" id="ARBA00022526"/>
    </source>
</evidence>
<evidence type="ECO:0000256" key="4">
    <source>
        <dbReference type="ARBA" id="ARBA00023002"/>
    </source>
</evidence>
<keyword evidence="2" id="KW-0313">Glucose metabolism</keyword>
<dbReference type="GO" id="GO:0004345">
    <property type="term" value="F:glucose-6-phosphate dehydrogenase activity"/>
    <property type="evidence" value="ECO:0007669"/>
    <property type="project" value="UniProtKB-EC"/>
</dbReference>
<dbReference type="PANTHER" id="PTHR23429">
    <property type="entry name" value="GLUCOSE-6-PHOSPHATE 1-DEHYDROGENASE G6PD"/>
    <property type="match status" value="1"/>
</dbReference>
<keyword evidence="4 7" id="KW-0560">Oxidoreductase</keyword>
<keyword evidence="5" id="KW-0119">Carbohydrate metabolism</keyword>
<dbReference type="GO" id="GO:0005829">
    <property type="term" value="C:cytosol"/>
    <property type="evidence" value="ECO:0007669"/>
    <property type="project" value="TreeGrafter"/>
</dbReference>
<evidence type="ECO:0000313" key="7">
    <source>
        <dbReference type="EMBL" id="GAM55811.1"/>
    </source>
</evidence>
<dbReference type="PANTHER" id="PTHR23429:SF0">
    <property type="entry name" value="GLUCOSE-6-PHOSPHATE 1-DEHYDROGENASE"/>
    <property type="match status" value="1"/>
</dbReference>
<comment type="caution">
    <text evidence="7">The sequence shown here is derived from an EMBL/GenBank/DDBJ whole genome shotgun (WGS) entry which is preliminary data.</text>
</comment>
<accession>A0A0B8NP91</accession>
<evidence type="ECO:0000256" key="1">
    <source>
        <dbReference type="ARBA" id="ARBA00004937"/>
    </source>
</evidence>
<dbReference type="SUPFAM" id="SSF51735">
    <property type="entry name" value="NAD(P)-binding Rossmann-fold domains"/>
    <property type="match status" value="1"/>
</dbReference>
<proteinExistence type="predicted"/>
<comment type="pathway">
    <text evidence="1">Carbohydrate degradation; pentose phosphate pathway; D-ribulose 5-phosphate from D-glucose 6-phosphate (oxidative stage): step 1/3.</text>
</comment>
<dbReference type="InterPro" id="IPR022674">
    <property type="entry name" value="G6P_DH_NAD-bd"/>
</dbReference>